<dbReference type="Proteomes" id="UP000254912">
    <property type="component" value="Unassembled WGS sequence"/>
</dbReference>
<dbReference type="AlphaFoldDB" id="A0A288QPK8"/>
<comment type="cofactor">
    <cofactor evidence="5">
        <name>K(+)</name>
        <dbReference type="ChEBI" id="CHEBI:29103"/>
    </cofactor>
    <text evidence="5">Binds 1 potassium ion per subunit.</text>
</comment>
<feature type="binding site" evidence="5">
    <location>
        <begin position="58"/>
        <end position="62"/>
    </location>
    <ligand>
        <name>(6S)-NADPHX</name>
        <dbReference type="ChEBI" id="CHEBI:64076"/>
    </ligand>
</feature>
<dbReference type="InterPro" id="IPR004443">
    <property type="entry name" value="YjeF_N_dom"/>
</dbReference>
<comment type="catalytic activity">
    <reaction evidence="5">
        <text>(6R)-NADHX = (6S)-NADHX</text>
        <dbReference type="Rhea" id="RHEA:32215"/>
        <dbReference type="ChEBI" id="CHEBI:64074"/>
        <dbReference type="ChEBI" id="CHEBI:64075"/>
        <dbReference type="EC" id="5.1.99.6"/>
    </reaction>
</comment>
<dbReference type="NCBIfam" id="TIGR00197">
    <property type="entry name" value="yjeF_nterm"/>
    <property type="match status" value="1"/>
</dbReference>
<dbReference type="PANTHER" id="PTHR13612:SF0">
    <property type="entry name" value="ENHANCER OF MRNA-DECAPPING PROTEIN 3"/>
    <property type="match status" value="1"/>
</dbReference>
<dbReference type="Gene3D" id="3.40.50.10260">
    <property type="entry name" value="YjeF N-terminal domain"/>
    <property type="match status" value="1"/>
</dbReference>
<accession>A0A288QPK8</accession>
<dbReference type="PANTHER" id="PTHR13612">
    <property type="entry name" value="ENHANCER OF MRNA-DECAPPING PROTEIN 3"/>
    <property type="match status" value="1"/>
</dbReference>
<dbReference type="InterPro" id="IPR036652">
    <property type="entry name" value="YjeF_N_dom_sf"/>
</dbReference>
<feature type="binding site" evidence="5">
    <location>
        <position position="59"/>
    </location>
    <ligand>
        <name>K(+)</name>
        <dbReference type="ChEBI" id="CHEBI:29103"/>
    </ligand>
</feature>
<evidence type="ECO:0000313" key="6">
    <source>
        <dbReference type="EMBL" id="RDL06683.1"/>
    </source>
</evidence>
<dbReference type="OrthoDB" id="9806925at2"/>
<feature type="binding site" evidence="5">
    <location>
        <position position="154"/>
    </location>
    <ligand>
        <name>(6S)-NADPHX</name>
        <dbReference type="ChEBI" id="CHEBI:64076"/>
    </ligand>
</feature>
<dbReference type="KEGG" id="wso:WSWS_01618"/>
<protein>
    <recommendedName>
        <fullName evidence="5">NAD(P)H-hydrate epimerase</fullName>
        <ecNumber evidence="5">5.1.99.6</ecNumber>
    </recommendedName>
    <alternativeName>
        <fullName evidence="5">NAD(P)HX epimerase</fullName>
    </alternativeName>
</protein>
<evidence type="ECO:0000313" key="7">
    <source>
        <dbReference type="Proteomes" id="UP000254912"/>
    </source>
</evidence>
<keyword evidence="6" id="KW-0808">Transferase</keyword>
<comment type="caution">
    <text evidence="5">Lacks conserved residue(s) required for the propagation of feature annotation.</text>
</comment>
<evidence type="ECO:0000256" key="2">
    <source>
        <dbReference type="ARBA" id="ARBA00022958"/>
    </source>
</evidence>
<dbReference type="SUPFAM" id="SSF64153">
    <property type="entry name" value="YjeF N-terminal domain-like"/>
    <property type="match status" value="1"/>
</dbReference>
<organism evidence="6 7">
    <name type="scientific">Weissella soli</name>
    <dbReference type="NCBI Taxonomy" id="155866"/>
    <lineage>
        <taxon>Bacteria</taxon>
        <taxon>Bacillati</taxon>
        <taxon>Bacillota</taxon>
        <taxon>Bacilli</taxon>
        <taxon>Lactobacillales</taxon>
        <taxon>Lactobacillaceae</taxon>
        <taxon>Weissella</taxon>
    </lineage>
</organism>
<dbReference type="EMBL" id="QRAS01000002">
    <property type="protein sequence ID" value="RDL06683.1"/>
    <property type="molecule type" value="Genomic_DNA"/>
</dbReference>
<feature type="binding site" evidence="5">
    <location>
        <position position="157"/>
    </location>
    <ligand>
        <name>K(+)</name>
        <dbReference type="ChEBI" id="CHEBI:29103"/>
    </ligand>
</feature>
<dbReference type="GO" id="GO:0000932">
    <property type="term" value="C:P-body"/>
    <property type="evidence" value="ECO:0007669"/>
    <property type="project" value="TreeGrafter"/>
</dbReference>
<gene>
    <name evidence="5" type="primary">nnrE</name>
    <name evidence="6" type="ORF">DFP99_1071</name>
</gene>
<keyword evidence="7" id="KW-1185">Reference proteome</keyword>
<keyword evidence="5" id="KW-0479">Metal-binding</keyword>
<dbReference type="GO" id="GO:0003729">
    <property type="term" value="F:mRNA binding"/>
    <property type="evidence" value="ECO:0007669"/>
    <property type="project" value="TreeGrafter"/>
</dbReference>
<dbReference type="GO" id="GO:0052856">
    <property type="term" value="F:NAD(P)HX epimerase activity"/>
    <property type="evidence" value="ECO:0007669"/>
    <property type="project" value="UniProtKB-UniRule"/>
</dbReference>
<keyword evidence="3 5" id="KW-0520">NAD</keyword>
<evidence type="ECO:0000256" key="4">
    <source>
        <dbReference type="ARBA" id="ARBA00023235"/>
    </source>
</evidence>
<dbReference type="Pfam" id="PF03853">
    <property type="entry name" value="YjeF_N"/>
    <property type="match status" value="1"/>
</dbReference>
<dbReference type="HAMAP" id="MF_01966">
    <property type="entry name" value="NADHX_epimerase"/>
    <property type="match status" value="1"/>
</dbReference>
<evidence type="ECO:0000256" key="5">
    <source>
        <dbReference type="HAMAP-Rule" id="MF_01966"/>
    </source>
</evidence>
<keyword evidence="4 5" id="KW-0413">Isomerase</keyword>
<evidence type="ECO:0000256" key="1">
    <source>
        <dbReference type="ARBA" id="ARBA00022857"/>
    </source>
</evidence>
<comment type="catalytic activity">
    <reaction evidence="5">
        <text>(6R)-NADPHX = (6S)-NADPHX</text>
        <dbReference type="Rhea" id="RHEA:32227"/>
        <dbReference type="ChEBI" id="CHEBI:64076"/>
        <dbReference type="ChEBI" id="CHEBI:64077"/>
        <dbReference type="EC" id="5.1.99.6"/>
    </reaction>
</comment>
<comment type="function">
    <text evidence="5">Catalyzes the epimerization of the S- and R-forms of NAD(P)HX, a damaged form of NAD(P)H that is a result of enzymatic or heat-dependent hydration. This is a prerequisite for the S-specific NAD(P)H-hydrate dehydratase to allow the repair of both epimers of NAD(P)HX.</text>
</comment>
<dbReference type="EC" id="5.1.99.6" evidence="5"/>
<keyword evidence="2 5" id="KW-0630">Potassium</keyword>
<sequence>MVDAVTAQEMQQYDHYTIEEIGVPSLVLMERAAISVTEVLGAGKFDLTNVLVMAGLGNNGGDGIAIARLLAQKGVKVDLLVLGDENRATVNTKQQLTIARNYGLPIIHRVKDFRNYTVIVDALFGIGLSKPVPVKLGEIIKRVNAANIPVVSVDVPSGLDATTGAILGSAIRATATVTFAYAKTGLLQGEGTKRAGSIYIKDIGIYSPEEIADFKVGIEEN</sequence>
<dbReference type="GO" id="GO:0016301">
    <property type="term" value="F:kinase activity"/>
    <property type="evidence" value="ECO:0007669"/>
    <property type="project" value="UniProtKB-KW"/>
</dbReference>
<feature type="binding site" evidence="5">
    <location>
        <position position="121"/>
    </location>
    <ligand>
        <name>K(+)</name>
        <dbReference type="ChEBI" id="CHEBI:29103"/>
    </ligand>
</feature>
<feature type="binding site" evidence="5">
    <location>
        <begin position="125"/>
        <end position="131"/>
    </location>
    <ligand>
        <name>(6S)-NADPHX</name>
        <dbReference type="ChEBI" id="CHEBI:64076"/>
    </ligand>
</feature>
<keyword evidence="1 5" id="KW-0521">NADP</keyword>
<dbReference type="RefSeq" id="WP_070230765.1">
    <property type="nucleotide sequence ID" value="NZ_BJYO01000003.1"/>
</dbReference>
<dbReference type="GO" id="GO:0031087">
    <property type="term" value="P:deadenylation-independent decapping of nuclear-transcribed mRNA"/>
    <property type="evidence" value="ECO:0007669"/>
    <property type="project" value="TreeGrafter"/>
</dbReference>
<comment type="caution">
    <text evidence="6">The sequence shown here is derived from an EMBL/GenBank/DDBJ whole genome shotgun (WGS) entry which is preliminary data.</text>
</comment>
<name>A0A288QPK8_9LACO</name>
<dbReference type="GO" id="GO:0046872">
    <property type="term" value="F:metal ion binding"/>
    <property type="evidence" value="ECO:0007669"/>
    <property type="project" value="UniProtKB-KW"/>
</dbReference>
<dbReference type="PROSITE" id="PS51385">
    <property type="entry name" value="YJEF_N"/>
    <property type="match status" value="1"/>
</dbReference>
<dbReference type="GeneID" id="94546799"/>
<keyword evidence="5" id="KW-0547">Nucleotide-binding</keyword>
<dbReference type="GO" id="GO:0033962">
    <property type="term" value="P:P-body assembly"/>
    <property type="evidence" value="ECO:0007669"/>
    <property type="project" value="TreeGrafter"/>
</dbReference>
<reference evidence="6 7" key="1">
    <citation type="submission" date="2018-07" db="EMBL/GenBank/DDBJ databases">
        <title>Genomic Encyclopedia of Type Strains, Phase III (KMG-III): the genomes of soil and plant-associated and newly described type strains.</title>
        <authorList>
            <person name="Whitman W."/>
        </authorList>
    </citation>
    <scope>NUCLEOTIDE SEQUENCE [LARGE SCALE GENOMIC DNA]</scope>
    <source>
        <strain evidence="6 7">CECT 7031</strain>
    </source>
</reference>
<comment type="similarity">
    <text evidence="5">Belongs to the NnrE/AIBP family.</text>
</comment>
<proteinExistence type="inferred from homology"/>
<keyword evidence="6" id="KW-0418">Kinase</keyword>
<dbReference type="GO" id="GO:0000166">
    <property type="term" value="F:nucleotide binding"/>
    <property type="evidence" value="ECO:0007669"/>
    <property type="project" value="UniProtKB-KW"/>
</dbReference>
<evidence type="ECO:0000256" key="3">
    <source>
        <dbReference type="ARBA" id="ARBA00023027"/>
    </source>
</evidence>